<accession>A0A5K8A2X5</accession>
<reference evidence="1 2" key="1">
    <citation type="submission" date="2019-11" db="EMBL/GenBank/DDBJ databases">
        <title>Comparative genomics of hydrocarbon-degrading Desulfosarcina strains.</title>
        <authorList>
            <person name="Watanabe M."/>
            <person name="Kojima H."/>
            <person name="Fukui M."/>
        </authorList>
    </citation>
    <scope>NUCLEOTIDE SEQUENCE [LARGE SCALE GENOMIC DNA]</scope>
    <source>
        <strain evidence="1 2">28bB2T</strain>
        <plasmid evidence="2">do28_1 dna</plasmid>
    </source>
</reference>
<gene>
    <name evidence="1" type="ORF">DSCO28_73570</name>
</gene>
<protein>
    <submittedName>
        <fullName evidence="1">Uncharacterized protein</fullName>
    </submittedName>
</protein>
<evidence type="ECO:0000313" key="2">
    <source>
        <dbReference type="Proteomes" id="UP000425960"/>
    </source>
</evidence>
<dbReference type="KEGG" id="dov:DSCO28_73570"/>
<evidence type="ECO:0000313" key="1">
    <source>
        <dbReference type="EMBL" id="BBO86791.1"/>
    </source>
</evidence>
<name>A0A5K8A2X5_9BACT</name>
<dbReference type="AlphaFoldDB" id="A0A5K8A2X5"/>
<dbReference type="Proteomes" id="UP000425960">
    <property type="component" value="Plasmid Do28_1"/>
</dbReference>
<organism evidence="1 2">
    <name type="scientific">Desulfosarcina ovata subsp. sediminis</name>
    <dbReference type="NCBI Taxonomy" id="885957"/>
    <lineage>
        <taxon>Bacteria</taxon>
        <taxon>Pseudomonadati</taxon>
        <taxon>Thermodesulfobacteriota</taxon>
        <taxon>Desulfobacteria</taxon>
        <taxon>Desulfobacterales</taxon>
        <taxon>Desulfosarcinaceae</taxon>
        <taxon>Desulfosarcina</taxon>
    </lineage>
</organism>
<sequence>MAKAVSGSIAGGFCIEENEHVNSILYFSGFEIIRSIVFHRIHLPGYRNHFEYRVNLALKDILAPIDVMDS</sequence>
<proteinExistence type="predicted"/>
<keyword evidence="1" id="KW-0614">Plasmid</keyword>
<geneLocation type="plasmid" evidence="2">
    <name>do28_1 dna</name>
</geneLocation>
<dbReference type="EMBL" id="AP021877">
    <property type="protein sequence ID" value="BBO86791.1"/>
    <property type="molecule type" value="Genomic_DNA"/>
</dbReference>